<comment type="cofactor">
    <cofactor evidence="7">
        <name>heme</name>
        <dbReference type="ChEBI" id="CHEBI:30413"/>
    </cofactor>
</comment>
<keyword evidence="11" id="KW-1185">Reference proteome</keyword>
<dbReference type="PANTHER" id="PTHR11465:SF9">
    <property type="entry name" value="CATALASE"/>
    <property type="match status" value="1"/>
</dbReference>
<dbReference type="PROSITE" id="PS51402">
    <property type="entry name" value="CATALASE_3"/>
    <property type="match status" value="1"/>
</dbReference>
<evidence type="ECO:0000256" key="7">
    <source>
        <dbReference type="PIRNR" id="PIRNR000296"/>
    </source>
</evidence>
<evidence type="ECO:0000256" key="2">
    <source>
        <dbReference type="ARBA" id="ARBA00022559"/>
    </source>
</evidence>
<organism evidence="10 11">
    <name type="scientific">Micromonospora rhizosphaerae</name>
    <dbReference type="NCBI Taxonomy" id="568872"/>
    <lineage>
        <taxon>Bacteria</taxon>
        <taxon>Bacillati</taxon>
        <taxon>Actinomycetota</taxon>
        <taxon>Actinomycetes</taxon>
        <taxon>Micromonosporales</taxon>
        <taxon>Micromonosporaceae</taxon>
        <taxon>Micromonospora</taxon>
    </lineage>
</organism>
<dbReference type="GO" id="GO:0042542">
    <property type="term" value="P:response to hydrogen peroxide"/>
    <property type="evidence" value="ECO:0007669"/>
    <property type="project" value="TreeGrafter"/>
</dbReference>
<dbReference type="Proteomes" id="UP000199413">
    <property type="component" value="Unassembled WGS sequence"/>
</dbReference>
<evidence type="ECO:0000256" key="4">
    <source>
        <dbReference type="ARBA" id="ARBA00022723"/>
    </source>
</evidence>
<dbReference type="InterPro" id="IPR018028">
    <property type="entry name" value="Catalase"/>
</dbReference>
<dbReference type="InterPro" id="IPR020835">
    <property type="entry name" value="Catalase_sf"/>
</dbReference>
<keyword evidence="5 7" id="KW-0560">Oxidoreductase</keyword>
<reference evidence="11" key="1">
    <citation type="submission" date="2016-06" db="EMBL/GenBank/DDBJ databases">
        <authorList>
            <person name="Varghese N."/>
            <person name="Submissions Spin"/>
        </authorList>
    </citation>
    <scope>NUCLEOTIDE SEQUENCE [LARGE SCALE GENOMIC DNA]</scope>
    <source>
        <strain evidence="11">DSM 45431</strain>
    </source>
</reference>
<dbReference type="PIRSF" id="PIRSF000296">
    <property type="entry name" value="SrpA"/>
    <property type="match status" value="1"/>
</dbReference>
<keyword evidence="3 7" id="KW-0349">Heme</keyword>
<comment type="function">
    <text evidence="7">Has an organic peroxide-dependent peroxidase activity.</text>
</comment>
<dbReference type="Gene3D" id="1.20.1280.120">
    <property type="match status" value="1"/>
</dbReference>
<dbReference type="RefSeq" id="WP_091336697.1">
    <property type="nucleotide sequence ID" value="NZ_FMHV01000002.1"/>
</dbReference>
<keyword evidence="6 7" id="KW-0408">Iron</keyword>
<dbReference type="SUPFAM" id="SSF56634">
    <property type="entry name" value="Heme-dependent catalase-like"/>
    <property type="match status" value="1"/>
</dbReference>
<feature type="binding site" description="axial binding residue" evidence="8">
    <location>
        <position position="308"/>
    </location>
    <ligand>
        <name>heme</name>
        <dbReference type="ChEBI" id="CHEBI:30413"/>
    </ligand>
    <ligandPart>
        <name>Fe</name>
        <dbReference type="ChEBI" id="CHEBI:18248"/>
    </ligandPart>
</feature>
<evidence type="ECO:0000256" key="1">
    <source>
        <dbReference type="ARBA" id="ARBA00005329"/>
    </source>
</evidence>
<keyword evidence="4 7" id="KW-0479">Metal-binding</keyword>
<evidence type="ECO:0000256" key="6">
    <source>
        <dbReference type="ARBA" id="ARBA00023004"/>
    </source>
</evidence>
<dbReference type="GO" id="GO:0042744">
    <property type="term" value="P:hydrogen peroxide catabolic process"/>
    <property type="evidence" value="ECO:0007669"/>
    <property type="project" value="TreeGrafter"/>
</dbReference>
<dbReference type="Pfam" id="PF00199">
    <property type="entry name" value="Catalase"/>
    <property type="match status" value="1"/>
</dbReference>
<protein>
    <recommendedName>
        <fullName evidence="7">Catalase-related peroxidase</fullName>
        <ecNumber evidence="7">1.11.1.-</ecNumber>
    </recommendedName>
</protein>
<dbReference type="OrthoDB" id="3169619at2"/>
<evidence type="ECO:0000313" key="11">
    <source>
        <dbReference type="Proteomes" id="UP000199413"/>
    </source>
</evidence>
<dbReference type="EMBL" id="FMHV01000002">
    <property type="protein sequence ID" value="SCL15553.1"/>
    <property type="molecule type" value="Genomic_DNA"/>
</dbReference>
<comment type="similarity">
    <text evidence="1 7">Belongs to the catalase family.</text>
</comment>
<dbReference type="GO" id="GO:0046872">
    <property type="term" value="F:metal ion binding"/>
    <property type="evidence" value="ECO:0007669"/>
    <property type="project" value="UniProtKB-KW"/>
</dbReference>
<keyword evidence="2 7" id="KW-0575">Peroxidase</keyword>
<proteinExistence type="inferred from homology"/>
<name>A0A1C6REP7_9ACTN</name>
<dbReference type="GO" id="GO:0005737">
    <property type="term" value="C:cytoplasm"/>
    <property type="evidence" value="ECO:0007669"/>
    <property type="project" value="TreeGrafter"/>
</dbReference>
<dbReference type="SMART" id="SM01060">
    <property type="entry name" value="Catalase"/>
    <property type="match status" value="1"/>
</dbReference>
<dbReference type="EC" id="1.11.1.-" evidence="7"/>
<sequence>MVATRNRAAVAEEELSEPLPARLVQDMHAVFGEHHARAVNTKGMIVRGGFAPSAEARELCRAQLFRESMVPVVARFSNFAGFPNIADNASLANPRGFAVKFLISDGSNLDIVNHSVNDFPVSSITELSELMQAAARSGGQPTPGSELDVFFENNPRVKNFLTKPTRAPRSWATISYYSINAVQFTNQRGENCFVRYQFVPAAGEQIVPIEEEGRLSPDYLFEEISERLAAGPVRFTWYAQVAEDSDAIDDPATAWPDDRRRVPLGTITIDQLGPNSPEADRALVFLPGSLPPGIEVADPMLTFRNAAYPYSFAERNR</sequence>
<dbReference type="Gene3D" id="2.40.180.10">
    <property type="entry name" value="Catalase core domain"/>
    <property type="match status" value="1"/>
</dbReference>
<evidence type="ECO:0000313" key="10">
    <source>
        <dbReference type="EMBL" id="SCL15553.1"/>
    </source>
</evidence>
<dbReference type="STRING" id="568872.GA0070624_0753"/>
<evidence type="ECO:0000256" key="8">
    <source>
        <dbReference type="PIRSR" id="PIRSR000296-2"/>
    </source>
</evidence>
<gene>
    <name evidence="10" type="ORF">GA0070624_0753</name>
</gene>
<dbReference type="InterPro" id="IPR011614">
    <property type="entry name" value="Catalase_core"/>
</dbReference>
<dbReference type="InterPro" id="IPR024168">
    <property type="entry name" value="Catalase_SrpA-type_pred"/>
</dbReference>
<evidence type="ECO:0000259" key="9">
    <source>
        <dbReference type="SMART" id="SM01060"/>
    </source>
</evidence>
<dbReference type="PANTHER" id="PTHR11465">
    <property type="entry name" value="CATALASE"/>
    <property type="match status" value="1"/>
</dbReference>
<dbReference type="GO" id="GO:0020037">
    <property type="term" value="F:heme binding"/>
    <property type="evidence" value="ECO:0007669"/>
    <property type="project" value="InterPro"/>
</dbReference>
<evidence type="ECO:0000256" key="3">
    <source>
        <dbReference type="ARBA" id="ARBA00022617"/>
    </source>
</evidence>
<evidence type="ECO:0000256" key="5">
    <source>
        <dbReference type="ARBA" id="ARBA00023002"/>
    </source>
</evidence>
<dbReference type="GO" id="GO:0004096">
    <property type="term" value="F:catalase activity"/>
    <property type="evidence" value="ECO:0007669"/>
    <property type="project" value="InterPro"/>
</dbReference>
<accession>A0A1C6REP7</accession>
<feature type="domain" description="Catalase core" evidence="9">
    <location>
        <begin position="3"/>
        <end position="316"/>
    </location>
</feature>
<dbReference type="AlphaFoldDB" id="A0A1C6REP7"/>